<accession>K6UYH9</accession>
<dbReference type="PANTHER" id="PTHR11006:SF53">
    <property type="entry name" value="PROTEIN ARGININE N-METHYLTRANSFERASE 3"/>
    <property type="match status" value="1"/>
</dbReference>
<dbReference type="GO" id="GO:0016274">
    <property type="term" value="F:protein-arginine N-methyltransferase activity"/>
    <property type="evidence" value="ECO:0007669"/>
    <property type="project" value="InterPro"/>
</dbReference>
<keyword evidence="2 4" id="KW-0808">Transferase</keyword>
<evidence type="ECO:0000256" key="2">
    <source>
        <dbReference type="ARBA" id="ARBA00022679"/>
    </source>
</evidence>
<dbReference type="PROSITE" id="PS51678">
    <property type="entry name" value="SAM_MT_PRMT"/>
    <property type="match status" value="1"/>
</dbReference>
<evidence type="ECO:0000313" key="9">
    <source>
        <dbReference type="Proteomes" id="UP000006319"/>
    </source>
</evidence>
<gene>
    <name evidence="8" type="ORF">PCYB_143670</name>
</gene>
<proteinExistence type="predicted"/>
<feature type="region of interest" description="Disordered" evidence="5">
    <location>
        <begin position="319"/>
        <end position="344"/>
    </location>
</feature>
<protein>
    <submittedName>
        <fullName evidence="8">Histone-arginine methyltransferase</fullName>
    </submittedName>
</protein>
<keyword evidence="9" id="KW-1185">Reference proteome</keyword>
<feature type="domain" description="Methyltransferase" evidence="6">
    <location>
        <begin position="493"/>
        <end position="553"/>
    </location>
</feature>
<evidence type="ECO:0000313" key="8">
    <source>
        <dbReference type="EMBL" id="GAB68939.1"/>
    </source>
</evidence>
<evidence type="ECO:0000259" key="6">
    <source>
        <dbReference type="Pfam" id="PF13847"/>
    </source>
</evidence>
<feature type="compositionally biased region" description="Polar residues" evidence="5">
    <location>
        <begin position="335"/>
        <end position="344"/>
    </location>
</feature>
<dbReference type="InterPro" id="IPR025714">
    <property type="entry name" value="Methyltranfer_dom"/>
</dbReference>
<dbReference type="SUPFAM" id="SSF53335">
    <property type="entry name" value="S-adenosyl-L-methionine-dependent methyltransferases"/>
    <property type="match status" value="1"/>
</dbReference>
<evidence type="ECO:0000256" key="3">
    <source>
        <dbReference type="ARBA" id="ARBA00022691"/>
    </source>
</evidence>
<dbReference type="Gene3D" id="2.70.160.11">
    <property type="entry name" value="Hnrnp arginine n-methyltransferase1"/>
    <property type="match status" value="1"/>
</dbReference>
<dbReference type="AlphaFoldDB" id="K6UYH9"/>
<dbReference type="CDD" id="cd02440">
    <property type="entry name" value="AdoMet_MTases"/>
    <property type="match status" value="1"/>
</dbReference>
<dbReference type="VEuPathDB" id="PlasmoDB:PCYB_143670"/>
<evidence type="ECO:0000256" key="4">
    <source>
        <dbReference type="PROSITE-ProRule" id="PRU01015"/>
    </source>
</evidence>
<dbReference type="RefSeq" id="XP_004224886.1">
    <property type="nucleotide sequence ID" value="XM_004224838.1"/>
</dbReference>
<dbReference type="PANTHER" id="PTHR11006">
    <property type="entry name" value="PROTEIN ARGININE N-METHYLTRANSFERASE"/>
    <property type="match status" value="1"/>
</dbReference>
<dbReference type="Proteomes" id="UP000006319">
    <property type="component" value="Chromosome 14"/>
</dbReference>
<dbReference type="GO" id="GO:0042054">
    <property type="term" value="F:histone methyltransferase activity"/>
    <property type="evidence" value="ECO:0007669"/>
    <property type="project" value="TreeGrafter"/>
</dbReference>
<name>K6UYH9_PLACD</name>
<dbReference type="GO" id="GO:0005634">
    <property type="term" value="C:nucleus"/>
    <property type="evidence" value="ECO:0007669"/>
    <property type="project" value="TreeGrafter"/>
</dbReference>
<keyword evidence="1 4" id="KW-0489">Methyltransferase</keyword>
<dbReference type="Pfam" id="PF22528">
    <property type="entry name" value="PRMT_C"/>
    <property type="match status" value="1"/>
</dbReference>
<feature type="region of interest" description="Disordered" evidence="5">
    <location>
        <begin position="275"/>
        <end position="298"/>
    </location>
</feature>
<feature type="compositionally biased region" description="Basic and acidic residues" evidence="5">
    <location>
        <begin position="275"/>
        <end position="291"/>
    </location>
</feature>
<dbReference type="FunFam" id="3.40.50.150:FF:000278">
    <property type="entry name" value="Coactivator-associated arginine methyltransferase 1"/>
    <property type="match status" value="1"/>
</dbReference>
<feature type="region of interest" description="Disordered" evidence="5">
    <location>
        <begin position="405"/>
        <end position="450"/>
    </location>
</feature>
<reference evidence="8 9" key="1">
    <citation type="journal article" date="2012" name="Nat. Genet.">
        <title>Plasmodium cynomolgi genome sequences provide insight into Plasmodium vivax and the monkey malaria clade.</title>
        <authorList>
            <person name="Tachibana S."/>
            <person name="Sullivan S.A."/>
            <person name="Kawai S."/>
            <person name="Nakamura S."/>
            <person name="Kim H.R."/>
            <person name="Goto N."/>
            <person name="Arisue N."/>
            <person name="Palacpac N.M.Q."/>
            <person name="Honma H."/>
            <person name="Yagi M."/>
            <person name="Tougan T."/>
            <person name="Katakai Y."/>
            <person name="Kaneko O."/>
            <person name="Mita T."/>
            <person name="Kita K."/>
            <person name="Yasutomi Y."/>
            <person name="Sutton P.L."/>
            <person name="Shakhbatyan R."/>
            <person name="Horii T."/>
            <person name="Yasunaga T."/>
            <person name="Barnwell J.W."/>
            <person name="Escalante A.A."/>
            <person name="Carlton J.M."/>
            <person name="Tanabe K."/>
        </authorList>
    </citation>
    <scope>NUCLEOTIDE SEQUENCE [LARGE SCALE GENOMIC DNA]</scope>
    <source>
        <strain evidence="8 9">B</strain>
    </source>
</reference>
<feature type="compositionally biased region" description="Low complexity" evidence="5">
    <location>
        <begin position="405"/>
        <end position="414"/>
    </location>
</feature>
<evidence type="ECO:0000256" key="1">
    <source>
        <dbReference type="ARBA" id="ARBA00022603"/>
    </source>
</evidence>
<evidence type="ECO:0000256" key="5">
    <source>
        <dbReference type="SAM" id="MobiDB-lite"/>
    </source>
</evidence>
<dbReference type="eggNOG" id="KOG1499">
    <property type="taxonomic scope" value="Eukaryota"/>
</dbReference>
<dbReference type="InterPro" id="IPR025799">
    <property type="entry name" value="Arg_MeTrfase"/>
</dbReference>
<dbReference type="PhylomeDB" id="K6UYH9"/>
<dbReference type="Pfam" id="PF13847">
    <property type="entry name" value="Methyltransf_31"/>
    <property type="match status" value="1"/>
</dbReference>
<evidence type="ECO:0000259" key="7">
    <source>
        <dbReference type="Pfam" id="PF22528"/>
    </source>
</evidence>
<dbReference type="EMBL" id="DF157106">
    <property type="protein sequence ID" value="GAB68939.1"/>
    <property type="molecule type" value="Genomic_DNA"/>
</dbReference>
<dbReference type="OMA" id="LNVKKYH"/>
<dbReference type="KEGG" id="pcy:PCYB_143670"/>
<dbReference type="InterPro" id="IPR029063">
    <property type="entry name" value="SAM-dependent_MTases_sf"/>
</dbReference>
<dbReference type="InterPro" id="IPR055135">
    <property type="entry name" value="PRMT_dom"/>
</dbReference>
<sequence>MDKESPKLVDQQLLEQMKKTIEVFAQESTCTSKEAFADDKYAYSLIDNYKSRRTKNVVIHMLKNDINILQYNEEYKNIIFINFLRLCQLNNLNVKKYHDMFLKCDIFSYILNSEKYVHVFLKSIINNDKLLWDVNTDHFEFVTFPMAVNTQNEHGETGNLGDHYQDSCYVLDERQKLKLNDLVENSSDCCESSPFSEDEISVSSEFSEKSLHVISGCLKVNGNLPHPSMDTNLEECLKKGNAAFMKKEHIFQNQLSGKDEAPVEGINDSIISLQEEEKPKESDDTMWEKKSRNSFAGNSSSTLNNINLNHLIDTIVDAGKWGDEDTPRGGRSKRSTNGMQKKSSLNESIIEKFVTKSENDQDEVLNLYKKVNSMEKIIKHLIGEIMRRDMVRKAPLGVPLGGVPLGRVPPGGVPIEETEEAEQNETQKNHQGEPPPNDMTSSTSKDCGEYEEDTDSKYFESYNNTGIHRTMILDKSRTNCYYEFIKKNKEIFQNKVVLDIGCGSSIISLFCADHAKIVVGIDNAHRILTKARKITERNGANNIYLFEGKIEQNNIYIDEKEEIHYINKKEDLEKYKKIYNIQKLQILKFDIIISEWMGYFLFYECIDTILYARDFYLKENGLLLPNKVYLYLAGYNDLEYINENIFIWDSPLYGKDLSELKPSSKHFMENAKIINLDKNKVSTQVVNYAIVDMYTYRKNENVYISSDFKIVVNKGRLVTSLCFYFDCHFEAYRFCPGESTHSVQNLPPAGEQCTNAILTTSMFEQETHWRQTLLHLHCPNFTIANISAPAEGEHPNELSGKIFISPAGEHSRNVNVLLQIRKNESMNVGEDWTCWYSLD</sequence>
<dbReference type="OrthoDB" id="406152at2759"/>
<dbReference type="GO" id="GO:0032259">
    <property type="term" value="P:methylation"/>
    <property type="evidence" value="ECO:0007669"/>
    <property type="project" value="UniProtKB-KW"/>
</dbReference>
<feature type="domain" description="Protein arginine N-methyltransferase" evidence="7">
    <location>
        <begin position="629"/>
        <end position="821"/>
    </location>
</feature>
<keyword evidence="3 4" id="KW-0949">S-adenosyl-L-methionine</keyword>
<organism evidence="8 9">
    <name type="scientific">Plasmodium cynomolgi (strain B)</name>
    <dbReference type="NCBI Taxonomy" id="1120755"/>
    <lineage>
        <taxon>Eukaryota</taxon>
        <taxon>Sar</taxon>
        <taxon>Alveolata</taxon>
        <taxon>Apicomplexa</taxon>
        <taxon>Aconoidasida</taxon>
        <taxon>Haemosporida</taxon>
        <taxon>Plasmodiidae</taxon>
        <taxon>Plasmodium</taxon>
        <taxon>Plasmodium (Plasmodium)</taxon>
    </lineage>
</organism>
<dbReference type="Gene3D" id="3.40.50.150">
    <property type="entry name" value="Vaccinia Virus protein VP39"/>
    <property type="match status" value="1"/>
</dbReference>
<dbReference type="GeneID" id="14695320"/>